<name>A0ABX8CQH6_9NOCA</name>
<feature type="region of interest" description="Disordered" evidence="1">
    <location>
        <begin position="1"/>
        <end position="21"/>
    </location>
</feature>
<evidence type="ECO:0000313" key="3">
    <source>
        <dbReference type="Proteomes" id="UP000683310"/>
    </source>
</evidence>
<reference evidence="2 3" key="1">
    <citation type="submission" date="2021-04" db="EMBL/GenBank/DDBJ databases">
        <title>Nocardia tengchongensis.</title>
        <authorList>
            <person name="Zhuang k."/>
            <person name="Ran Y."/>
            <person name="Li W."/>
        </authorList>
    </citation>
    <scope>NUCLEOTIDE SEQUENCE [LARGE SCALE GENOMIC DNA]</scope>
    <source>
        <strain evidence="2 3">CFH S0057</strain>
    </source>
</reference>
<dbReference type="Proteomes" id="UP000683310">
    <property type="component" value="Chromosome"/>
</dbReference>
<evidence type="ECO:0008006" key="4">
    <source>
        <dbReference type="Google" id="ProtNLM"/>
    </source>
</evidence>
<dbReference type="EMBL" id="CP074371">
    <property type="protein sequence ID" value="QVI22158.1"/>
    <property type="molecule type" value="Genomic_DNA"/>
</dbReference>
<proteinExistence type="predicted"/>
<dbReference type="RefSeq" id="WP_213558244.1">
    <property type="nucleotide sequence ID" value="NZ_JBHZDI010000049.1"/>
</dbReference>
<gene>
    <name evidence="2" type="ORF">KHQ06_03220</name>
</gene>
<organism evidence="2 3">
    <name type="scientific">Nocardia tengchongensis</name>
    <dbReference type="NCBI Taxonomy" id="2055889"/>
    <lineage>
        <taxon>Bacteria</taxon>
        <taxon>Bacillati</taxon>
        <taxon>Actinomycetota</taxon>
        <taxon>Actinomycetes</taxon>
        <taxon>Mycobacteriales</taxon>
        <taxon>Nocardiaceae</taxon>
        <taxon>Nocardia</taxon>
    </lineage>
</organism>
<protein>
    <recommendedName>
        <fullName evidence="4">DUF732 domain-containing protein</fullName>
    </recommendedName>
</protein>
<evidence type="ECO:0000313" key="2">
    <source>
        <dbReference type="EMBL" id="QVI22158.1"/>
    </source>
</evidence>
<accession>A0ABX8CQH6</accession>
<evidence type="ECO:0000256" key="1">
    <source>
        <dbReference type="SAM" id="MobiDB-lite"/>
    </source>
</evidence>
<sequence>MIKARYRASISNGATGPGSRPVIADDDVLKATALAIATYCPDELASYLKNVGDLKTGDTVDPDDHN</sequence>
<keyword evidence="3" id="KW-1185">Reference proteome</keyword>